<sequence length="75" mass="8518">YGLGESGYTLNSNEILEEVISEHIGLQNQNQDEDEGCQTEPPVRTVLEAQQALQVLFEYFEAQEEIPVDHIRALE</sequence>
<reference evidence="1 2" key="1">
    <citation type="journal article" date="2018" name="BMC Genomics">
        <title>Comparative genome analyses reveal sequence features reflecting distinct modes of host-adaptation between dicot and monocot powdery mildew.</title>
        <authorList>
            <person name="Wu Y."/>
            <person name="Ma X."/>
            <person name="Pan Z."/>
            <person name="Kale S.D."/>
            <person name="Song Y."/>
            <person name="King H."/>
            <person name="Zhang Q."/>
            <person name="Presley C."/>
            <person name="Deng X."/>
            <person name="Wei C.I."/>
            <person name="Xiao S."/>
        </authorList>
    </citation>
    <scope>NUCLEOTIDE SEQUENCE [LARGE SCALE GENOMIC DNA]</scope>
    <source>
        <strain evidence="1">UCSC1</strain>
    </source>
</reference>
<accession>A0A420J3U3</accession>
<name>A0A420J3U3_9PEZI</name>
<feature type="non-terminal residue" evidence="1">
    <location>
        <position position="1"/>
    </location>
</feature>
<evidence type="ECO:0000313" key="1">
    <source>
        <dbReference type="EMBL" id="RKF81434.1"/>
    </source>
</evidence>
<dbReference type="EMBL" id="MCBR01002607">
    <property type="protein sequence ID" value="RKF81434.1"/>
    <property type="molecule type" value="Genomic_DNA"/>
</dbReference>
<organism evidence="1 2">
    <name type="scientific">Golovinomyces cichoracearum</name>
    <dbReference type="NCBI Taxonomy" id="62708"/>
    <lineage>
        <taxon>Eukaryota</taxon>
        <taxon>Fungi</taxon>
        <taxon>Dikarya</taxon>
        <taxon>Ascomycota</taxon>
        <taxon>Pezizomycotina</taxon>
        <taxon>Leotiomycetes</taxon>
        <taxon>Erysiphales</taxon>
        <taxon>Erysiphaceae</taxon>
        <taxon>Golovinomyces</taxon>
    </lineage>
</organism>
<dbReference type="OrthoDB" id="3853970at2759"/>
<protein>
    <submittedName>
        <fullName evidence="1">Uncharacterized protein</fullName>
    </submittedName>
</protein>
<proteinExistence type="predicted"/>
<comment type="caution">
    <text evidence="1">The sequence shown here is derived from an EMBL/GenBank/DDBJ whole genome shotgun (WGS) entry which is preliminary data.</text>
</comment>
<gene>
    <name evidence="1" type="ORF">GcC1_026030</name>
</gene>
<evidence type="ECO:0000313" key="2">
    <source>
        <dbReference type="Proteomes" id="UP000285405"/>
    </source>
</evidence>
<dbReference type="AlphaFoldDB" id="A0A420J3U3"/>
<dbReference type="Proteomes" id="UP000285405">
    <property type="component" value="Unassembled WGS sequence"/>
</dbReference>
<feature type="non-terminal residue" evidence="1">
    <location>
        <position position="75"/>
    </location>
</feature>